<dbReference type="Gene3D" id="3.30.70.870">
    <property type="entry name" value="Elongation Factor G (Translational Gtpase), domain 3"/>
    <property type="match status" value="1"/>
</dbReference>
<name>Q3A347_SYNC1</name>
<keyword evidence="3" id="KW-0547">Nucleotide-binding</keyword>
<dbReference type="SMART" id="SM00838">
    <property type="entry name" value="EFG_C"/>
    <property type="match status" value="1"/>
</dbReference>
<dbReference type="InterPro" id="IPR009000">
    <property type="entry name" value="Transl_B-barrel_sf"/>
</dbReference>
<dbReference type="EMBL" id="CP000142">
    <property type="protein sequence ID" value="ABA89210.1"/>
    <property type="molecule type" value="Genomic_DNA"/>
</dbReference>
<dbReference type="Pfam" id="PF22042">
    <property type="entry name" value="EF-G_D2"/>
    <property type="match status" value="1"/>
</dbReference>
<dbReference type="InterPro" id="IPR004540">
    <property type="entry name" value="Transl_elong_EFG/EF2"/>
</dbReference>
<dbReference type="InterPro" id="IPR047872">
    <property type="entry name" value="EFG_IV"/>
</dbReference>
<dbReference type="InterPro" id="IPR041095">
    <property type="entry name" value="EFG_II"/>
</dbReference>
<keyword evidence="6" id="KW-0342">GTP-binding</keyword>
<keyword evidence="4 10" id="KW-0251">Elongation factor</keyword>
<evidence type="ECO:0000313" key="11">
    <source>
        <dbReference type="Proteomes" id="UP000002534"/>
    </source>
</evidence>
<reference evidence="11" key="1">
    <citation type="submission" date="2005-10" db="EMBL/GenBank/DDBJ databases">
        <title>Complete sequence of Pelobacter carbinolicus DSM 2380.</title>
        <authorList>
            <person name="Copeland A."/>
            <person name="Lucas S."/>
            <person name="Lapidus A."/>
            <person name="Barry K."/>
            <person name="Detter J.C."/>
            <person name="Glavina T."/>
            <person name="Hammon N."/>
            <person name="Israni S."/>
            <person name="Pitluck S."/>
            <person name="Chertkov O."/>
            <person name="Schmutz J."/>
            <person name="Larimer F."/>
            <person name="Land M."/>
            <person name="Kyrpides N."/>
            <person name="Ivanova N."/>
            <person name="Richardson P."/>
        </authorList>
    </citation>
    <scope>NUCLEOTIDE SEQUENCE [LARGE SCALE GENOMIC DNA]</scope>
    <source>
        <strain evidence="11">DSM 2380 / NBRC 103641 / GraBd1</strain>
    </source>
</reference>
<reference evidence="10 11" key="2">
    <citation type="journal article" date="2012" name="BMC Genomics">
        <title>The genome of Pelobacter carbinolicus reveals surprising metabolic capabilities and physiological features.</title>
        <authorList>
            <person name="Aklujkar M."/>
            <person name="Haveman S.A."/>
            <person name="Didonato R.Jr."/>
            <person name="Chertkov O."/>
            <person name="Han C.S."/>
            <person name="Land M.L."/>
            <person name="Brown P."/>
            <person name="Lovley D.R."/>
        </authorList>
    </citation>
    <scope>NUCLEOTIDE SEQUENCE [LARGE SCALE GENOMIC DNA]</scope>
    <source>
        <strain evidence="11">DSM 2380 / NBRC 103641 / GraBd1</strain>
    </source>
</reference>
<dbReference type="OrthoDB" id="9801591at2"/>
<dbReference type="InterPro" id="IPR027417">
    <property type="entry name" value="P-loop_NTPase"/>
</dbReference>
<gene>
    <name evidence="10" type="primary">fusA-1</name>
    <name evidence="10" type="ordered locus">Pcar_1969</name>
</gene>
<dbReference type="Gene3D" id="3.30.70.240">
    <property type="match status" value="1"/>
</dbReference>
<dbReference type="NCBIfam" id="NF009381">
    <property type="entry name" value="PRK12740.1-5"/>
    <property type="match status" value="1"/>
</dbReference>
<dbReference type="FunFam" id="3.30.70.240:FF:000001">
    <property type="entry name" value="Elongation factor G"/>
    <property type="match status" value="1"/>
</dbReference>
<evidence type="ECO:0000256" key="2">
    <source>
        <dbReference type="ARBA" id="ARBA00017872"/>
    </source>
</evidence>
<dbReference type="InterPro" id="IPR000795">
    <property type="entry name" value="T_Tr_GTP-bd_dom"/>
</dbReference>
<dbReference type="InterPro" id="IPR005225">
    <property type="entry name" value="Small_GTP-bd"/>
</dbReference>
<dbReference type="PROSITE" id="PS51722">
    <property type="entry name" value="G_TR_2"/>
    <property type="match status" value="1"/>
</dbReference>
<dbReference type="NCBIfam" id="TIGR00231">
    <property type="entry name" value="small_GTP"/>
    <property type="match status" value="1"/>
</dbReference>
<dbReference type="InterPro" id="IPR053905">
    <property type="entry name" value="EF-G-like_DII"/>
</dbReference>
<dbReference type="PANTHER" id="PTHR43261">
    <property type="entry name" value="TRANSLATION ELONGATION FACTOR G-RELATED"/>
    <property type="match status" value="1"/>
</dbReference>
<dbReference type="CDD" id="cd03713">
    <property type="entry name" value="EFG_mtEFG_C"/>
    <property type="match status" value="1"/>
</dbReference>
<organism evidence="10 11">
    <name type="scientific">Syntrophotalea carbinolica (strain DSM 2380 / NBRC 103641 / GraBd1)</name>
    <name type="common">Pelobacter carbinolicus</name>
    <dbReference type="NCBI Taxonomy" id="338963"/>
    <lineage>
        <taxon>Bacteria</taxon>
        <taxon>Pseudomonadati</taxon>
        <taxon>Thermodesulfobacteriota</taxon>
        <taxon>Desulfuromonadia</taxon>
        <taxon>Desulfuromonadales</taxon>
        <taxon>Syntrophotaleaceae</taxon>
        <taxon>Syntrophotalea</taxon>
    </lineage>
</organism>
<evidence type="ECO:0000256" key="8">
    <source>
        <dbReference type="NCBIfam" id="TIGR00484"/>
    </source>
</evidence>
<dbReference type="Pfam" id="PF00679">
    <property type="entry name" value="EFG_C"/>
    <property type="match status" value="1"/>
</dbReference>
<dbReference type="SUPFAM" id="SSF54980">
    <property type="entry name" value="EF-G C-terminal domain-like"/>
    <property type="match status" value="2"/>
</dbReference>
<dbReference type="InterPro" id="IPR035649">
    <property type="entry name" value="EFG_V"/>
</dbReference>
<dbReference type="KEGG" id="pca:Pcar_1969"/>
<protein>
    <recommendedName>
        <fullName evidence="2 8">Elongation factor G</fullName>
    </recommendedName>
</protein>
<dbReference type="InterPro" id="IPR000640">
    <property type="entry name" value="EFG_V-like"/>
</dbReference>
<dbReference type="RefSeq" id="WP_011341716.1">
    <property type="nucleotide sequence ID" value="NC_007498.2"/>
</dbReference>
<dbReference type="InterPro" id="IPR014721">
    <property type="entry name" value="Ribsml_uS5_D2-typ_fold_subgr"/>
</dbReference>
<dbReference type="FunFam" id="3.30.230.10:FF:000003">
    <property type="entry name" value="Elongation factor G"/>
    <property type="match status" value="1"/>
</dbReference>
<dbReference type="CDD" id="cd04170">
    <property type="entry name" value="EF-G_bact"/>
    <property type="match status" value="1"/>
</dbReference>
<dbReference type="GO" id="GO:0003746">
    <property type="term" value="F:translation elongation factor activity"/>
    <property type="evidence" value="ECO:0007669"/>
    <property type="project" value="UniProtKB-UniRule"/>
</dbReference>
<dbReference type="AlphaFoldDB" id="Q3A347"/>
<evidence type="ECO:0000259" key="9">
    <source>
        <dbReference type="PROSITE" id="PS51722"/>
    </source>
</evidence>
<dbReference type="SUPFAM" id="SSF54211">
    <property type="entry name" value="Ribosomal protein S5 domain 2-like"/>
    <property type="match status" value="1"/>
</dbReference>
<evidence type="ECO:0000313" key="10">
    <source>
        <dbReference type="EMBL" id="ABA89210.1"/>
    </source>
</evidence>
<accession>Q3A347</accession>
<keyword evidence="11" id="KW-1185">Reference proteome</keyword>
<evidence type="ECO:0000256" key="4">
    <source>
        <dbReference type="ARBA" id="ARBA00022768"/>
    </source>
</evidence>
<dbReference type="Pfam" id="PF00009">
    <property type="entry name" value="GTP_EFTU"/>
    <property type="match status" value="1"/>
</dbReference>
<dbReference type="Pfam" id="PF14492">
    <property type="entry name" value="EFG_III"/>
    <property type="match status" value="1"/>
</dbReference>
<comment type="function">
    <text evidence="7">Catalyzes the GTP-dependent ribosomal translocation step during translation elongation. During this step, the ribosome changes from the pre-translocational (PRE) to the post-translocational (POST) state as the newly formed A-site-bound peptidyl-tRNA and P-site-bound deacylated tRNA move to the P and E sites, respectively. Catalyzes the coordinated movement of the two tRNA molecules, the mRNA and conformational changes in the ribosome.</text>
</comment>
<dbReference type="InterPro" id="IPR035647">
    <property type="entry name" value="EFG_III/V"/>
</dbReference>
<dbReference type="GO" id="GO:0005525">
    <property type="term" value="F:GTP binding"/>
    <property type="evidence" value="ECO:0007669"/>
    <property type="project" value="UniProtKB-UniRule"/>
</dbReference>
<dbReference type="InterPro" id="IPR005517">
    <property type="entry name" value="Transl_elong_EFG/EF2_IV"/>
</dbReference>
<dbReference type="PANTHER" id="PTHR43261:SF7">
    <property type="entry name" value="ELONGATION FACTOR G-LIKE PROTEIN"/>
    <property type="match status" value="1"/>
</dbReference>
<dbReference type="SUPFAM" id="SSF50447">
    <property type="entry name" value="Translation proteins"/>
    <property type="match status" value="1"/>
</dbReference>
<dbReference type="Gene3D" id="3.30.230.10">
    <property type="match status" value="1"/>
</dbReference>
<evidence type="ECO:0000256" key="6">
    <source>
        <dbReference type="ARBA" id="ARBA00023134"/>
    </source>
</evidence>
<dbReference type="GO" id="GO:0003924">
    <property type="term" value="F:GTPase activity"/>
    <property type="evidence" value="ECO:0007669"/>
    <property type="project" value="InterPro"/>
</dbReference>
<dbReference type="NCBIfam" id="NF009891">
    <property type="entry name" value="PRK13351.1-1"/>
    <property type="match status" value="1"/>
</dbReference>
<evidence type="ECO:0000256" key="5">
    <source>
        <dbReference type="ARBA" id="ARBA00022917"/>
    </source>
</evidence>
<dbReference type="FunFam" id="3.30.70.870:FF:000016">
    <property type="entry name" value="Translation elongation factor G"/>
    <property type="match status" value="1"/>
</dbReference>
<evidence type="ECO:0000256" key="3">
    <source>
        <dbReference type="ARBA" id="ARBA00022741"/>
    </source>
</evidence>
<dbReference type="GO" id="GO:0032790">
    <property type="term" value="P:ribosome disassembly"/>
    <property type="evidence" value="ECO:0007669"/>
    <property type="project" value="TreeGrafter"/>
</dbReference>
<dbReference type="Gene3D" id="2.40.30.10">
    <property type="entry name" value="Translation factors"/>
    <property type="match status" value="1"/>
</dbReference>
<comment type="similarity">
    <text evidence="1">Belongs to the TRAFAC class translation factor GTPase superfamily. Classic translation factor GTPase family. EF-G/EF-2 subfamily.</text>
</comment>
<dbReference type="CDD" id="cd16262">
    <property type="entry name" value="EFG_III"/>
    <property type="match status" value="1"/>
</dbReference>
<dbReference type="CDD" id="cd04088">
    <property type="entry name" value="EFG_mtEFG_II"/>
    <property type="match status" value="1"/>
</dbReference>
<dbReference type="CDD" id="cd01434">
    <property type="entry name" value="EFG_mtEFG1_IV"/>
    <property type="match status" value="1"/>
</dbReference>
<evidence type="ECO:0000256" key="7">
    <source>
        <dbReference type="ARBA" id="ARBA00024731"/>
    </source>
</evidence>
<dbReference type="STRING" id="338963.Pcar_1969"/>
<dbReference type="Pfam" id="PF03764">
    <property type="entry name" value="EFG_IV"/>
    <property type="match status" value="1"/>
</dbReference>
<evidence type="ECO:0000256" key="1">
    <source>
        <dbReference type="ARBA" id="ARBA00005870"/>
    </source>
</evidence>
<feature type="domain" description="Tr-type G" evidence="9">
    <location>
        <begin position="7"/>
        <end position="281"/>
    </location>
</feature>
<sequence>MGKYDTAKLRNLGVVAHGGAGKTSLVEAMLFCSGVTDRLGRVDDGSSLLDYQPEEIKRTSSIDASSCFLPWKEHELHILDSPGYANFLHDTRNCLRVVDGLLLVASAISGVKSQTQKMWEWGREYKLPAVAFVSKMDRERADFQKAVATMAEALSIRAVPLVLPIGAENEFSGLIDLITMQAYRFSEDASGGVEPVEIPGDLQEEAELQRIALVEAAAETDDVLMEKYLEEDNLSEADIRSGLRVATLSGEIVPVLCGSGPANRGVSFLLDVINLCLPSPADCPVPVGSVPESGDLAERQAAKDAPFSALVFKTISDPYTGKLNLLRVYSGTLESDSTTGNANRDCTERIGQLYKMVGKKQVAVDRAMPGEIVAVAKLKETVTGDTLCDRSQPLCFDFPEPLKPVISFALEALSKNDEDKIHASLQRLVEEDPTLQLVRDEETHELILSGMGQVHVEVTVEKLKRKFNVEVELKEPKVPYRETLRGSAKLQSKYKKQSGGRGQYADVWLEFSPLSRGEGFMFEDKIVGGAVPRQYIPAVEKGISEAARTGVLAGFPTVDFKVTLFDGSFHSVDSSEMAFKIAGSMGFKKGIEMASPVLLEPVMKMEITVPDECVGDVIGDMNSRRGKVLGMDPKAGNQQVNVMVPLAEVLKYSPELRSMTSDRGMFTMEFSHYEEVPAHLTNKLLAELKEAE</sequence>
<proteinExistence type="inferred from homology"/>
<dbReference type="eggNOG" id="COG0480">
    <property type="taxonomic scope" value="Bacteria"/>
</dbReference>
<dbReference type="NCBIfam" id="TIGR00484">
    <property type="entry name" value="EF-G"/>
    <property type="match status" value="1"/>
</dbReference>
<dbReference type="SUPFAM" id="SSF52540">
    <property type="entry name" value="P-loop containing nucleoside triphosphate hydrolases"/>
    <property type="match status" value="1"/>
</dbReference>
<dbReference type="InterPro" id="IPR020568">
    <property type="entry name" value="Ribosomal_Su5_D2-typ_SF"/>
</dbReference>
<dbReference type="HOGENOM" id="CLU_002794_4_1_7"/>
<dbReference type="Gene3D" id="3.40.50.300">
    <property type="entry name" value="P-loop containing nucleotide triphosphate hydrolases"/>
    <property type="match status" value="1"/>
</dbReference>
<dbReference type="NCBIfam" id="NF009379">
    <property type="entry name" value="PRK12740.1-3"/>
    <property type="match status" value="1"/>
</dbReference>
<dbReference type="Proteomes" id="UP000002534">
    <property type="component" value="Chromosome"/>
</dbReference>
<dbReference type="InterPro" id="IPR009022">
    <property type="entry name" value="EFG_III"/>
</dbReference>
<dbReference type="SMART" id="SM00889">
    <property type="entry name" value="EFG_IV"/>
    <property type="match status" value="1"/>
</dbReference>
<keyword evidence="5" id="KW-0648">Protein biosynthesis</keyword>